<dbReference type="PANTHER" id="PTHR34478">
    <property type="entry name" value="PROTEIN LEMA"/>
    <property type="match status" value="1"/>
</dbReference>
<dbReference type="AlphaFoldDB" id="A0A6P1M1W9"/>
<protein>
    <submittedName>
        <fullName evidence="6">LemA family protein</fullName>
    </submittedName>
</protein>
<dbReference type="InterPro" id="IPR023353">
    <property type="entry name" value="LemA-like_dom_sf"/>
</dbReference>
<dbReference type="SUPFAM" id="SSF140478">
    <property type="entry name" value="LemA-like"/>
    <property type="match status" value="1"/>
</dbReference>
<dbReference type="Proteomes" id="UP000464954">
    <property type="component" value="Chromosome"/>
</dbReference>
<evidence type="ECO:0000256" key="3">
    <source>
        <dbReference type="ARBA" id="ARBA00022692"/>
    </source>
</evidence>
<evidence type="ECO:0000313" key="6">
    <source>
        <dbReference type="EMBL" id="QHI68580.1"/>
    </source>
</evidence>
<sequence>MSGAAIVLLILLGLIVLVIVAVVAAYNKLVVLRNRFKNAFSQIDVQLKRRYDLIPNLVETAKGYMQHERATLEAVIQARNMAMAAGKAAAQNPADGGAMEGLVGAEGALSGALGRLFALSESYPDLKANQNMMQLTEELTSTENRISFARQAYNDAVTLYNTAREVFPTVIIAGMFNFTAAVLFEVTDESQKEAPKVSFS</sequence>
<dbReference type="GO" id="GO:0016020">
    <property type="term" value="C:membrane"/>
    <property type="evidence" value="ECO:0007669"/>
    <property type="project" value="UniProtKB-SubCell"/>
</dbReference>
<comment type="subcellular location">
    <subcellularLocation>
        <location evidence="1">Membrane</location>
        <topology evidence="1">Single-pass membrane protein</topology>
    </subcellularLocation>
</comment>
<dbReference type="KEGG" id="taer:GT409_03650"/>
<dbReference type="PANTHER" id="PTHR34478:SF1">
    <property type="entry name" value="PROTEIN LEMA"/>
    <property type="match status" value="1"/>
</dbReference>
<keyword evidence="7" id="KW-1185">Reference proteome</keyword>
<dbReference type="Gene3D" id="1.20.1440.20">
    <property type="entry name" value="LemA-like domain"/>
    <property type="match status" value="1"/>
</dbReference>
<keyword evidence="5" id="KW-0472">Membrane</keyword>
<accession>A0A6P1M1W9</accession>
<evidence type="ECO:0000256" key="5">
    <source>
        <dbReference type="ARBA" id="ARBA00023136"/>
    </source>
</evidence>
<proteinExistence type="inferred from homology"/>
<evidence type="ECO:0000256" key="4">
    <source>
        <dbReference type="ARBA" id="ARBA00022989"/>
    </source>
</evidence>
<dbReference type="EMBL" id="CP047593">
    <property type="protein sequence ID" value="QHI68580.1"/>
    <property type="molecule type" value="Genomic_DNA"/>
</dbReference>
<evidence type="ECO:0000313" key="7">
    <source>
        <dbReference type="Proteomes" id="UP000464954"/>
    </source>
</evidence>
<evidence type="ECO:0000256" key="1">
    <source>
        <dbReference type="ARBA" id="ARBA00004167"/>
    </source>
</evidence>
<gene>
    <name evidence="6" type="ORF">GT409_03650</name>
</gene>
<keyword evidence="3" id="KW-0812">Transmembrane</keyword>
<dbReference type="InterPro" id="IPR007156">
    <property type="entry name" value="MamQ_LemA"/>
</dbReference>
<dbReference type="RefSeq" id="WP_160627036.1">
    <property type="nucleotide sequence ID" value="NZ_CP047593.1"/>
</dbReference>
<evidence type="ECO:0000256" key="2">
    <source>
        <dbReference type="ARBA" id="ARBA00008854"/>
    </source>
</evidence>
<reference evidence="6 7" key="1">
    <citation type="submission" date="2020-01" db="EMBL/GenBank/DDBJ databases">
        <title>Ponticoccus aerotolerans gen. nov., sp. nov., an anaerobic bacterium and proposal of Ponticoccusceae fam. nov., Ponticoccusles ord. nov. and Ponticoccuse classis nov. in the phylum Kiritimatiellaeota.</title>
        <authorList>
            <person name="Zhou L.Y."/>
            <person name="Du Z.J."/>
        </authorList>
    </citation>
    <scope>NUCLEOTIDE SEQUENCE [LARGE SCALE GENOMIC DNA]</scope>
    <source>
        <strain evidence="6 7">S-5007</strain>
    </source>
</reference>
<organism evidence="6 7">
    <name type="scientific">Tichowtungia aerotolerans</name>
    <dbReference type="NCBI Taxonomy" id="2697043"/>
    <lineage>
        <taxon>Bacteria</taxon>
        <taxon>Pseudomonadati</taxon>
        <taxon>Kiritimatiellota</taxon>
        <taxon>Tichowtungiia</taxon>
        <taxon>Tichowtungiales</taxon>
        <taxon>Tichowtungiaceae</taxon>
        <taxon>Tichowtungia</taxon>
    </lineage>
</organism>
<name>A0A6P1M1W9_9BACT</name>
<keyword evidence="4" id="KW-1133">Transmembrane helix</keyword>
<comment type="similarity">
    <text evidence="2">Belongs to the LemA family.</text>
</comment>
<dbReference type="Pfam" id="PF04011">
    <property type="entry name" value="LemA"/>
    <property type="match status" value="1"/>
</dbReference>